<reference evidence="3 4" key="1">
    <citation type="submission" date="2018-06" db="EMBL/GenBank/DDBJ databases">
        <title>Complete Genome Sequence of Desulfobacter hydrogenophilus (DSM3380).</title>
        <authorList>
            <person name="Marietou A."/>
            <person name="Schreiber L."/>
            <person name="Marshall I."/>
            <person name="Jorgensen B."/>
        </authorList>
    </citation>
    <scope>NUCLEOTIDE SEQUENCE [LARGE SCALE GENOMIC DNA]</scope>
    <source>
        <strain evidence="3 4">DSM 3380</strain>
    </source>
</reference>
<dbReference type="Pfam" id="PF05359">
    <property type="entry name" value="DUF748"/>
    <property type="match status" value="1"/>
</dbReference>
<reference evidence="2 5" key="2">
    <citation type="submission" date="2019-02" db="EMBL/GenBank/DDBJ databases">
        <title>Complete genome sequence of Desulfobacter hydrogenophilus AcRS1.</title>
        <authorList>
            <person name="Marietou A."/>
            <person name="Lund M.B."/>
            <person name="Marshall I.P.G."/>
            <person name="Schreiber L."/>
            <person name="Jorgensen B."/>
        </authorList>
    </citation>
    <scope>NUCLEOTIDE SEQUENCE [LARGE SCALE GENOMIC DNA]</scope>
    <source>
        <strain evidence="2 5">AcRS1</strain>
    </source>
</reference>
<dbReference type="RefSeq" id="WP_111952854.1">
    <property type="nucleotide sequence ID" value="NZ_CP036313.1"/>
</dbReference>
<dbReference type="OrthoDB" id="9757969at2"/>
<dbReference type="EMBL" id="CP036313">
    <property type="protein sequence ID" value="QBH13428.1"/>
    <property type="molecule type" value="Genomic_DNA"/>
</dbReference>
<organism evidence="3 4">
    <name type="scientific">Desulfobacter hydrogenophilus</name>
    <dbReference type="NCBI Taxonomy" id="2291"/>
    <lineage>
        <taxon>Bacteria</taxon>
        <taxon>Pseudomonadati</taxon>
        <taxon>Thermodesulfobacteriota</taxon>
        <taxon>Desulfobacteria</taxon>
        <taxon>Desulfobacterales</taxon>
        <taxon>Desulfobacteraceae</taxon>
        <taxon>Desulfobacter</taxon>
    </lineage>
</organism>
<keyword evidence="1" id="KW-1133">Transmembrane helix</keyword>
<evidence type="ECO:0000313" key="5">
    <source>
        <dbReference type="Proteomes" id="UP000293902"/>
    </source>
</evidence>
<protein>
    <submittedName>
        <fullName evidence="2">DUF748 domain-containing protein</fullName>
    </submittedName>
</protein>
<dbReference type="InterPro" id="IPR008023">
    <property type="entry name" value="DUF748"/>
</dbReference>
<accession>A0A328FGY3</accession>
<keyword evidence="1" id="KW-0812">Transmembrane</keyword>
<dbReference type="PANTHER" id="PTHR30441">
    <property type="entry name" value="DUF748 DOMAIN-CONTAINING PROTEIN"/>
    <property type="match status" value="1"/>
</dbReference>
<dbReference type="Proteomes" id="UP000248798">
    <property type="component" value="Unassembled WGS sequence"/>
</dbReference>
<keyword evidence="5" id="KW-1185">Reference proteome</keyword>
<dbReference type="Proteomes" id="UP000293902">
    <property type="component" value="Chromosome"/>
</dbReference>
<proteinExistence type="predicted"/>
<evidence type="ECO:0000256" key="1">
    <source>
        <dbReference type="SAM" id="Phobius"/>
    </source>
</evidence>
<dbReference type="InterPro" id="IPR052894">
    <property type="entry name" value="AsmA-related"/>
</dbReference>
<evidence type="ECO:0000313" key="2">
    <source>
        <dbReference type="EMBL" id="QBH13428.1"/>
    </source>
</evidence>
<name>A0A328FGY3_9BACT</name>
<gene>
    <name evidence="3" type="ORF">DO021_01065</name>
    <name evidence="2" type="ORF">EYB58_11140</name>
</gene>
<evidence type="ECO:0000313" key="3">
    <source>
        <dbReference type="EMBL" id="RAM03679.1"/>
    </source>
</evidence>
<dbReference type="GO" id="GO:0090313">
    <property type="term" value="P:regulation of protein targeting to membrane"/>
    <property type="evidence" value="ECO:0007669"/>
    <property type="project" value="TreeGrafter"/>
</dbReference>
<dbReference type="GO" id="GO:0005886">
    <property type="term" value="C:plasma membrane"/>
    <property type="evidence" value="ECO:0007669"/>
    <property type="project" value="TreeGrafter"/>
</dbReference>
<dbReference type="PANTHER" id="PTHR30441:SF8">
    <property type="entry name" value="DUF748 DOMAIN-CONTAINING PROTEIN"/>
    <property type="match status" value="1"/>
</dbReference>
<keyword evidence="1" id="KW-0472">Membrane</keyword>
<feature type="transmembrane region" description="Helical" evidence="1">
    <location>
        <begin position="9"/>
        <end position="32"/>
    </location>
</feature>
<dbReference type="EMBL" id="QLNI01000002">
    <property type="protein sequence ID" value="RAM03679.1"/>
    <property type="molecule type" value="Genomic_DNA"/>
</dbReference>
<sequence length="1288" mass="140774">MKKYFTVKIVALSAGILYALYLLLTGLVAPWAGKRIAVNSLTETLGRQTRIESITFNPFTLEARVKKVAIESKINGESLASVQEVYLNLSTASLLHLAPVISDIQVTAPKFFLHLNKDNTLNISDLLEDKKGAAASESEIAEDEPNALFEFKASNVKIEDAALVFTDHIRSVTHSVAQLNFDIPLVSTMEKDLTTPIKAVLNCLVDKARLDINVTGVPFDATRKMSFSLNMLPLDLNYFSPYIDLPAPYKIKSAGNLIVSVSGEYEIPAGKTVEGQKLAVNLKTLVKEFDLDNVAGGDLFACPQLELDASSQNVFDMNFLVDKVLLDQASLFVERNAQGGINLLPVGPGAKVAQPQEVSTRMPEVSNSGAQAGVVPEPVFQVDTDAAEKETAPADMALSVSGDTSQANAEKAQTVQDQAVPVQENKEPVKPVIELSLPFTVKINQAAVKNMHVRFSDKMVSPQVVKEISSLDFTLTDTKVGSKAAGKYDLHILTGNDEEIKTAGNFHVQNDLDADGTVSVNGINLNNFRSYLAPYLGDNVTLENVAADLNFKVGLSQAGLGVEVSDGQVTLDKFSLTEQGKKKPVVQFDQLALSQISCNLLKQEAGVGLVRLHKAQVEVNRDKKGRMDLFVAIEQALKTGENSGTKAITTVKPVEAKQAATKQDELNASAPAWIATIHKTVLDQCRVQFIDQAKNEPVNVVMKDIGVTVENISTKKGEKSTFKASMTNKDKGKINLDGSFDISGPAAIVNIDLNLIDVNTAEPYFTDFLKISISEGYLNTKGTVVVAPAKKKSDPPTITYKGQVSLNNFLSKNKVDDTDFFSCKSLYATGMDISINPMAILVKNIALTDFYQRAILNKNAQLNYKEIMVEQPADKAAEKDKTKIKAASGKGGSDMPDIRIDAITLQGGHINFSDYFTKPNFTANMTEIAGSLTGLSSKGREPAQLVLKGIHGGYAPLDITGQVDPFKDNRFIDLTISFKNIELPKFNVYSKKYLGYEIEKGKLILDLHYNIDGDKLNSSNRVFFDQLTLGKKVDSEDASSLPLEFAISLLKNPKGEIDLDLPITGDLNDPKFHFGMVVGTVLRNFIMGIVTAPFKFLGGLVGAGSGQDLGYVEFDPGKSRLDQAQKDKLDKLITVLGKKPNLKLEIIGQYNKLYDAEQLRYEAYETMVLSMDKKLAADGTVKLADLDEEKRTRLIERSYDKASFPKPRDESGKEKELTIDEKEKLLVTAMPLEGGDLSDLGRQRGHEISSYLTETGTIDIKRVFVTEPDPVAEDEEKNARIKATFNLK</sequence>
<evidence type="ECO:0000313" key="4">
    <source>
        <dbReference type="Proteomes" id="UP000248798"/>
    </source>
</evidence>